<keyword evidence="2" id="KW-0812">Transmembrane</keyword>
<dbReference type="Proteomes" id="UP001614394">
    <property type="component" value="Unassembled WGS sequence"/>
</dbReference>
<name>A0ABW8CFB5_9ACTN</name>
<evidence type="ECO:0000256" key="2">
    <source>
        <dbReference type="SAM" id="Phobius"/>
    </source>
</evidence>
<comment type="caution">
    <text evidence="3">The sequence shown here is derived from an EMBL/GenBank/DDBJ whole genome shotgun (WGS) entry which is preliminary data.</text>
</comment>
<feature type="compositionally biased region" description="Polar residues" evidence="1">
    <location>
        <begin position="270"/>
        <end position="287"/>
    </location>
</feature>
<dbReference type="RefSeq" id="WP_399655881.1">
    <property type="nucleotide sequence ID" value="NZ_JBITYG010000011.1"/>
</dbReference>
<dbReference type="EMBL" id="JBITYG010000011">
    <property type="protein sequence ID" value="MFI9105140.1"/>
    <property type="molecule type" value="Genomic_DNA"/>
</dbReference>
<protein>
    <submittedName>
        <fullName evidence="3">DUF4184 family protein</fullName>
    </submittedName>
</protein>
<sequence length="287" mass="29933">MPFTLSHAAAVLPGLRRDGTARGPLVAAALVAGSFAPDIPYFAASVWSGVFGFGHVTHSPAAVPTLDPLIAAGLAGGWLFVRDPLLALLPEGWQGRAGALFDGDRRPWSARTAGWFWLSATIGAATHVGWDTFTHYGRWGVRTLPVLNTVVHGQQLYQWLQYGSSAAALLVLAAFTARALRAVPKGPPPARLPRLTTRGRGGTVALLAGCAVAGSVVRCLREYAVRAPTSIGDVVPTAAFGAGAGLAGGALLYAAAARLRRRRRRQWAADSQSLPTPTETSSGARSG</sequence>
<keyword evidence="2" id="KW-1133">Transmembrane helix</keyword>
<reference evidence="3 4" key="1">
    <citation type="submission" date="2024-10" db="EMBL/GenBank/DDBJ databases">
        <title>The Natural Products Discovery Center: Release of the First 8490 Sequenced Strains for Exploring Actinobacteria Biosynthetic Diversity.</title>
        <authorList>
            <person name="Kalkreuter E."/>
            <person name="Kautsar S.A."/>
            <person name="Yang D."/>
            <person name="Bader C.D."/>
            <person name="Teijaro C.N."/>
            <person name="Fluegel L."/>
            <person name="Davis C.M."/>
            <person name="Simpson J.R."/>
            <person name="Lauterbach L."/>
            <person name="Steele A.D."/>
            <person name="Gui C."/>
            <person name="Meng S."/>
            <person name="Li G."/>
            <person name="Viehrig K."/>
            <person name="Ye F."/>
            <person name="Su P."/>
            <person name="Kiefer A.F."/>
            <person name="Nichols A."/>
            <person name="Cepeda A.J."/>
            <person name="Yan W."/>
            <person name="Fan B."/>
            <person name="Jiang Y."/>
            <person name="Adhikari A."/>
            <person name="Zheng C.-J."/>
            <person name="Schuster L."/>
            <person name="Cowan T.M."/>
            <person name="Smanski M.J."/>
            <person name="Chevrette M.G."/>
            <person name="De Carvalho L.P.S."/>
            <person name="Shen B."/>
        </authorList>
    </citation>
    <scope>NUCLEOTIDE SEQUENCE [LARGE SCALE GENOMIC DNA]</scope>
    <source>
        <strain evidence="3 4">NPDC053399</strain>
    </source>
</reference>
<evidence type="ECO:0000313" key="3">
    <source>
        <dbReference type="EMBL" id="MFI9105140.1"/>
    </source>
</evidence>
<gene>
    <name evidence="3" type="ORF">ACIGXA_31990</name>
</gene>
<evidence type="ECO:0000256" key="1">
    <source>
        <dbReference type="SAM" id="MobiDB-lite"/>
    </source>
</evidence>
<evidence type="ECO:0000313" key="4">
    <source>
        <dbReference type="Proteomes" id="UP001614394"/>
    </source>
</evidence>
<dbReference type="InterPro" id="IPR025238">
    <property type="entry name" value="DUF4184"/>
</dbReference>
<organism evidence="3 4">
    <name type="scientific">Streptomyces fildesensis</name>
    <dbReference type="NCBI Taxonomy" id="375757"/>
    <lineage>
        <taxon>Bacteria</taxon>
        <taxon>Bacillati</taxon>
        <taxon>Actinomycetota</taxon>
        <taxon>Actinomycetes</taxon>
        <taxon>Kitasatosporales</taxon>
        <taxon>Streptomycetaceae</taxon>
        <taxon>Streptomyces</taxon>
    </lineage>
</organism>
<feature type="transmembrane region" description="Helical" evidence="2">
    <location>
        <begin position="237"/>
        <end position="256"/>
    </location>
</feature>
<feature type="transmembrane region" description="Helical" evidence="2">
    <location>
        <begin position="201"/>
        <end position="217"/>
    </location>
</feature>
<feature type="region of interest" description="Disordered" evidence="1">
    <location>
        <begin position="265"/>
        <end position="287"/>
    </location>
</feature>
<keyword evidence="2" id="KW-0472">Membrane</keyword>
<proteinExistence type="predicted"/>
<feature type="transmembrane region" description="Helical" evidence="2">
    <location>
        <begin position="159"/>
        <end position="180"/>
    </location>
</feature>
<keyword evidence="4" id="KW-1185">Reference proteome</keyword>
<accession>A0ABW8CFB5</accession>
<dbReference type="Pfam" id="PF13803">
    <property type="entry name" value="DUF4184"/>
    <property type="match status" value="1"/>
</dbReference>